<dbReference type="Pfam" id="PF11249">
    <property type="entry name" value="DUF3047"/>
    <property type="match status" value="1"/>
</dbReference>
<comment type="caution">
    <text evidence="2">The sequence shown here is derived from an EMBL/GenBank/DDBJ whole genome shotgun (WGS) entry which is preliminary data.</text>
</comment>
<name>A0A5A9XPY8_9BACT</name>
<proteinExistence type="predicted"/>
<dbReference type="RefSeq" id="WP_149305729.1">
    <property type="nucleotide sequence ID" value="NZ_SRSD01000001.1"/>
</dbReference>
<evidence type="ECO:0000313" key="3">
    <source>
        <dbReference type="Proteomes" id="UP000324298"/>
    </source>
</evidence>
<sequence length="213" mass="23517">MTGHILLALALTAFCTVAQATEYHVGAFSTEGLHGWETKIFKGTTAYSLVQDAGRTVVKAASRGTASGLFKKVKLDPEQFRYLRWSWKVGGIVKNGDETTKNGDDHAARIYVVFSSRLFWRTKAINYIWANRLAKGDAIPNAFTSHAMMLAVESGPERVGHWINEERDILADYRRLFGGEPHEIDAIAIMTDTDNTGGEATAWYGDITLSTGK</sequence>
<dbReference type="OrthoDB" id="9775969at2"/>
<reference evidence="2 3" key="1">
    <citation type="submission" date="2019-04" db="EMBL/GenBank/DDBJ databases">
        <title>Geobacter ruber sp. nov., ferric-reducing bacteria isolated from paddy soil.</title>
        <authorList>
            <person name="Xu Z."/>
            <person name="Masuda Y."/>
            <person name="Itoh H."/>
            <person name="Senoo K."/>
        </authorList>
    </citation>
    <scope>NUCLEOTIDE SEQUENCE [LARGE SCALE GENOMIC DNA]</scope>
    <source>
        <strain evidence="2 3">Red88</strain>
    </source>
</reference>
<organism evidence="2 3">
    <name type="scientific">Oryzomonas rubra</name>
    <dbReference type="NCBI Taxonomy" id="2509454"/>
    <lineage>
        <taxon>Bacteria</taxon>
        <taxon>Pseudomonadati</taxon>
        <taxon>Thermodesulfobacteriota</taxon>
        <taxon>Desulfuromonadia</taxon>
        <taxon>Geobacterales</taxon>
        <taxon>Geobacteraceae</taxon>
        <taxon>Oryzomonas</taxon>
    </lineage>
</organism>
<accession>A0A5A9XPY8</accession>
<gene>
    <name evidence="2" type="ORF">ET418_01100</name>
</gene>
<keyword evidence="1" id="KW-0732">Signal</keyword>
<dbReference type="Proteomes" id="UP000324298">
    <property type="component" value="Unassembled WGS sequence"/>
</dbReference>
<keyword evidence="3" id="KW-1185">Reference proteome</keyword>
<evidence type="ECO:0000256" key="1">
    <source>
        <dbReference type="SAM" id="SignalP"/>
    </source>
</evidence>
<dbReference type="EMBL" id="SRSD01000001">
    <property type="protein sequence ID" value="KAA0895146.1"/>
    <property type="molecule type" value="Genomic_DNA"/>
</dbReference>
<dbReference type="AlphaFoldDB" id="A0A5A9XPY8"/>
<protein>
    <submittedName>
        <fullName evidence="2">DUF3047 domain-containing protein</fullName>
    </submittedName>
</protein>
<dbReference type="InterPro" id="IPR021409">
    <property type="entry name" value="DUF3047"/>
</dbReference>
<feature type="chain" id="PRO_5023145063" evidence="1">
    <location>
        <begin position="21"/>
        <end position="213"/>
    </location>
</feature>
<feature type="signal peptide" evidence="1">
    <location>
        <begin position="1"/>
        <end position="20"/>
    </location>
</feature>
<evidence type="ECO:0000313" key="2">
    <source>
        <dbReference type="EMBL" id="KAA0895146.1"/>
    </source>
</evidence>